<protein>
    <submittedName>
        <fullName evidence="1">Uncharacterized protein</fullName>
    </submittedName>
</protein>
<keyword evidence="2" id="KW-1185">Reference proteome</keyword>
<organism evidence="1 2">
    <name type="scientific">Coleofasciculus chthonoplastes PCC 7420</name>
    <dbReference type="NCBI Taxonomy" id="118168"/>
    <lineage>
        <taxon>Bacteria</taxon>
        <taxon>Bacillati</taxon>
        <taxon>Cyanobacteriota</taxon>
        <taxon>Cyanophyceae</taxon>
        <taxon>Coleofasciculales</taxon>
        <taxon>Coleofasciculaceae</taxon>
        <taxon>Coleofasciculus</taxon>
    </lineage>
</organism>
<accession>B4VHM0</accession>
<dbReference type="AlphaFoldDB" id="B4VHM0"/>
<reference evidence="1 2" key="1">
    <citation type="submission" date="2008-07" db="EMBL/GenBank/DDBJ databases">
        <authorList>
            <person name="Tandeau de Marsac N."/>
            <person name="Ferriera S."/>
            <person name="Johnson J."/>
            <person name="Kravitz S."/>
            <person name="Beeson K."/>
            <person name="Sutton G."/>
            <person name="Rogers Y.-H."/>
            <person name="Friedman R."/>
            <person name="Frazier M."/>
            <person name="Venter J.C."/>
        </authorList>
    </citation>
    <scope>NUCLEOTIDE SEQUENCE [LARGE SCALE GENOMIC DNA]</scope>
    <source>
        <strain evidence="1 2">PCC 7420</strain>
    </source>
</reference>
<proteinExistence type="predicted"/>
<evidence type="ECO:0000313" key="2">
    <source>
        <dbReference type="Proteomes" id="UP000003835"/>
    </source>
</evidence>
<dbReference type="HOGENOM" id="CLU_3326731_0_0_3"/>
<sequence>MGLGRVLLLFNPSTRLFVVFGMRSRIGYTAASLIDLTR</sequence>
<name>B4VHM0_9CYAN</name>
<dbReference type="EMBL" id="DS989841">
    <property type="protein sequence ID" value="EDX78605.1"/>
    <property type="molecule type" value="Genomic_DNA"/>
</dbReference>
<gene>
    <name evidence="1" type="ORF">MC7420_7258</name>
</gene>
<dbReference type="STRING" id="118168.MC7420_7258"/>
<dbReference type="Proteomes" id="UP000003835">
    <property type="component" value="Unassembled WGS sequence"/>
</dbReference>
<evidence type="ECO:0000313" key="1">
    <source>
        <dbReference type="EMBL" id="EDX78605.1"/>
    </source>
</evidence>